<proteinExistence type="predicted"/>
<dbReference type="AlphaFoldDB" id="A0A8J5HPF4"/>
<protein>
    <submittedName>
        <fullName evidence="2">Uncharacterized protein</fullName>
    </submittedName>
</protein>
<accession>A0A8J5HPF4</accession>
<feature type="compositionally biased region" description="Polar residues" evidence="1">
    <location>
        <begin position="1"/>
        <end position="15"/>
    </location>
</feature>
<dbReference type="EMBL" id="JACMSC010000002">
    <property type="protein sequence ID" value="KAG6532327.1"/>
    <property type="molecule type" value="Genomic_DNA"/>
</dbReference>
<comment type="caution">
    <text evidence="2">The sequence shown here is derived from an EMBL/GenBank/DDBJ whole genome shotgun (WGS) entry which is preliminary data.</text>
</comment>
<keyword evidence="3" id="KW-1185">Reference proteome</keyword>
<organism evidence="2 3">
    <name type="scientific">Zingiber officinale</name>
    <name type="common">Ginger</name>
    <name type="synonym">Amomum zingiber</name>
    <dbReference type="NCBI Taxonomy" id="94328"/>
    <lineage>
        <taxon>Eukaryota</taxon>
        <taxon>Viridiplantae</taxon>
        <taxon>Streptophyta</taxon>
        <taxon>Embryophyta</taxon>
        <taxon>Tracheophyta</taxon>
        <taxon>Spermatophyta</taxon>
        <taxon>Magnoliopsida</taxon>
        <taxon>Liliopsida</taxon>
        <taxon>Zingiberales</taxon>
        <taxon>Zingiberaceae</taxon>
        <taxon>Zingiber</taxon>
    </lineage>
</organism>
<reference evidence="2 3" key="1">
    <citation type="submission" date="2020-08" db="EMBL/GenBank/DDBJ databases">
        <title>Plant Genome Project.</title>
        <authorList>
            <person name="Zhang R.-G."/>
        </authorList>
    </citation>
    <scope>NUCLEOTIDE SEQUENCE [LARGE SCALE GENOMIC DNA]</scope>
    <source>
        <tissue evidence="2">Rhizome</tissue>
    </source>
</reference>
<evidence type="ECO:0000313" key="3">
    <source>
        <dbReference type="Proteomes" id="UP000734854"/>
    </source>
</evidence>
<evidence type="ECO:0000256" key="1">
    <source>
        <dbReference type="SAM" id="MobiDB-lite"/>
    </source>
</evidence>
<name>A0A8J5HPF4_ZINOF</name>
<gene>
    <name evidence="2" type="ORF">ZIOFF_006167</name>
</gene>
<dbReference type="Proteomes" id="UP000734854">
    <property type="component" value="Unassembled WGS sequence"/>
</dbReference>
<sequence length="165" mass="18385">MDANWQKNLSVSSSSDNEDEPVLGILSQSSTSSSSCNNGSKKRKQLSPRRESFYKKKRATTPQQTIDLRLDNFANKFESICNQMAMQYATVINALIAESKPESLGGEKMQEVIAELLKIGISPMDVGRAAKICYNDLAKVQVMFVLPSHLWRSFMPGFIYPSSIP</sequence>
<evidence type="ECO:0000313" key="2">
    <source>
        <dbReference type="EMBL" id="KAG6532327.1"/>
    </source>
</evidence>
<feature type="region of interest" description="Disordered" evidence="1">
    <location>
        <begin position="1"/>
        <end position="60"/>
    </location>
</feature>